<organism evidence="5 6">
    <name type="scientific">Bodo saltans</name>
    <name type="common">Flagellated protozoan</name>
    <dbReference type="NCBI Taxonomy" id="75058"/>
    <lineage>
        <taxon>Eukaryota</taxon>
        <taxon>Discoba</taxon>
        <taxon>Euglenozoa</taxon>
        <taxon>Kinetoplastea</taxon>
        <taxon>Metakinetoplastina</taxon>
        <taxon>Eubodonida</taxon>
        <taxon>Bodonidae</taxon>
        <taxon>Bodo</taxon>
    </lineage>
</organism>
<dbReference type="EMBL" id="CYKH01000210">
    <property type="protein sequence ID" value="CUE90585.1"/>
    <property type="molecule type" value="Genomic_DNA"/>
</dbReference>
<dbReference type="SUPFAM" id="SSF56487">
    <property type="entry name" value="SRCR-like"/>
    <property type="match status" value="1"/>
</dbReference>
<name>A0A0S4ISQ4_BODSA</name>
<protein>
    <recommendedName>
        <fullName evidence="4">PSI domain-containing protein</fullName>
    </recommendedName>
</protein>
<evidence type="ECO:0000313" key="5">
    <source>
        <dbReference type="EMBL" id="CUE90585.1"/>
    </source>
</evidence>
<dbReference type="VEuPathDB" id="TriTrypDB:BSAL_57270"/>
<keyword evidence="3" id="KW-0732">Signal</keyword>
<dbReference type="SMART" id="SM00423">
    <property type="entry name" value="PSI"/>
    <property type="match status" value="6"/>
</dbReference>
<dbReference type="Proteomes" id="UP000051952">
    <property type="component" value="Unassembled WGS sequence"/>
</dbReference>
<evidence type="ECO:0000313" key="6">
    <source>
        <dbReference type="Proteomes" id="UP000051952"/>
    </source>
</evidence>
<evidence type="ECO:0000256" key="1">
    <source>
        <dbReference type="ARBA" id="ARBA00023157"/>
    </source>
</evidence>
<feature type="signal peptide" evidence="3">
    <location>
        <begin position="1"/>
        <end position="24"/>
    </location>
</feature>
<keyword evidence="1" id="KW-1015">Disulfide bond</keyword>
<feature type="chain" id="PRO_5006621597" description="PSI domain-containing protein" evidence="3">
    <location>
        <begin position="25"/>
        <end position="571"/>
    </location>
</feature>
<dbReference type="InterPro" id="IPR016201">
    <property type="entry name" value="PSI"/>
</dbReference>
<proteinExistence type="predicted"/>
<evidence type="ECO:0000259" key="4">
    <source>
        <dbReference type="SMART" id="SM00423"/>
    </source>
</evidence>
<keyword evidence="2" id="KW-0325">Glycoprotein</keyword>
<sequence>MEDVQSSWWCKAIILLMIVLHVQGDCSGGLSCSSCTSLDSCGWCTATSTCESGNETSSFGSCPSTSWVWYGQLYCPTTPAPTLDCRSYATSCSLCTSTGTCGWCSSNNQCLAIDVAGGPIGNCSNASSWRRIGQCPSTVYCGSYGSCSSCTSVASCGWCTQQWSNTSSSQCQEVSFLNGSSSCTASYFIELPGQCPSICPSIATCRSCLLYSGCGWCAATNQCQQGNNSTKSSQGCTAPDWSMQICPPTNCSTLKSCSTCGVDVCGWCSSTNTCQIGNSTMGVTGCTSRDWAWYTSRCPVPNSNCSLIQRCSACMRTQDCGWCAATSRCEKGNATRGISGCQAPDWDWVLGNCTSEIGYGDFNFYYYNQGQIVLDTYGESSGYGGVCSIRRDSLGNIVASNYFYQTEASTVCSWLGFSARYAMAMPTFCNSLRGYFPRSLISNLSCSANITNINDCTFEFDSWCSTFAGASCGQAVVPPSSERANVTLFTAYYPSFFRSPWTNLRTALSLYLPSEVMNQLAGRSFPDDAASSRGWSGVTLYVMSAPPGALQSTVVSTNNVEYVLTSFVTCR</sequence>
<evidence type="ECO:0000256" key="2">
    <source>
        <dbReference type="ARBA" id="ARBA00023180"/>
    </source>
</evidence>
<keyword evidence="6" id="KW-1185">Reference proteome</keyword>
<accession>A0A0S4ISQ4</accession>
<dbReference type="AlphaFoldDB" id="A0A0S4ISQ4"/>
<dbReference type="OrthoDB" id="9998912at2759"/>
<dbReference type="InterPro" id="IPR036772">
    <property type="entry name" value="SRCR-like_dom_sf"/>
</dbReference>
<dbReference type="GO" id="GO:0016020">
    <property type="term" value="C:membrane"/>
    <property type="evidence" value="ECO:0007669"/>
    <property type="project" value="InterPro"/>
</dbReference>
<gene>
    <name evidence="5" type="ORF">BSAL_57270</name>
</gene>
<feature type="domain" description="PSI" evidence="4">
    <location>
        <begin position="140"/>
        <end position="184"/>
    </location>
</feature>
<feature type="domain" description="PSI" evidence="4">
    <location>
        <begin position="198"/>
        <end position="247"/>
    </location>
</feature>
<feature type="domain" description="PSI" evidence="4">
    <location>
        <begin position="84"/>
        <end position="136"/>
    </location>
</feature>
<feature type="domain" description="PSI" evidence="4">
    <location>
        <begin position="25"/>
        <end position="76"/>
    </location>
</feature>
<feature type="domain" description="PSI" evidence="4">
    <location>
        <begin position="304"/>
        <end position="354"/>
    </location>
</feature>
<reference evidence="6" key="1">
    <citation type="submission" date="2015-09" db="EMBL/GenBank/DDBJ databases">
        <authorList>
            <consortium name="Pathogen Informatics"/>
        </authorList>
    </citation>
    <scope>NUCLEOTIDE SEQUENCE [LARGE SCALE GENOMIC DNA]</scope>
    <source>
        <strain evidence="6">Lake Konstanz</strain>
    </source>
</reference>
<feature type="domain" description="PSI" evidence="4">
    <location>
        <begin position="250"/>
        <end position="299"/>
    </location>
</feature>
<evidence type="ECO:0000256" key="3">
    <source>
        <dbReference type="SAM" id="SignalP"/>
    </source>
</evidence>